<evidence type="ECO:0000313" key="15">
    <source>
        <dbReference type="Proteomes" id="UP000192220"/>
    </source>
</evidence>
<feature type="transmembrane region" description="Helical" evidence="13">
    <location>
        <begin position="47"/>
        <end position="67"/>
    </location>
</feature>
<keyword evidence="10 12" id="KW-0807">Transducer</keyword>
<dbReference type="GO" id="GO:0016020">
    <property type="term" value="C:membrane"/>
    <property type="evidence" value="ECO:0007669"/>
    <property type="project" value="UniProtKB-SubCell"/>
</dbReference>
<keyword evidence="7 12" id="KW-0297">G-protein coupled receptor</keyword>
<evidence type="ECO:0000256" key="12">
    <source>
        <dbReference type="RuleBase" id="RU004424"/>
    </source>
</evidence>
<dbReference type="CTD" id="798975"/>
<dbReference type="Pfam" id="PF05296">
    <property type="entry name" value="TAS2R"/>
    <property type="match status" value="1"/>
</dbReference>
<comment type="subcellular location">
    <subcellularLocation>
        <location evidence="1 12">Membrane</location>
        <topology evidence="1 12">Multi-pass membrane protein</topology>
    </subcellularLocation>
</comment>
<protein>
    <recommendedName>
        <fullName evidence="12">Taste receptor type 2</fullName>
    </recommendedName>
</protein>
<feature type="transmembrane region" description="Helical" evidence="13">
    <location>
        <begin position="191"/>
        <end position="212"/>
    </location>
</feature>
<evidence type="ECO:0000256" key="5">
    <source>
        <dbReference type="ARBA" id="ARBA00022692"/>
    </source>
</evidence>
<evidence type="ECO:0000256" key="2">
    <source>
        <dbReference type="ARBA" id="ARBA00007376"/>
    </source>
</evidence>
<feature type="transmembrane region" description="Helical" evidence="13">
    <location>
        <begin position="12"/>
        <end position="35"/>
    </location>
</feature>
<keyword evidence="4 12" id="KW-0716">Sensory transduction</keyword>
<evidence type="ECO:0000256" key="1">
    <source>
        <dbReference type="ARBA" id="ARBA00004141"/>
    </source>
</evidence>
<dbReference type="PANTHER" id="PTHR11394">
    <property type="entry name" value="TASTE RECEPTOR TYPE 2"/>
    <property type="match status" value="1"/>
</dbReference>
<evidence type="ECO:0000256" key="7">
    <source>
        <dbReference type="ARBA" id="ARBA00023040"/>
    </source>
</evidence>
<dbReference type="AlphaFoldDB" id="A0A2I4C9Z7"/>
<dbReference type="InterPro" id="IPR007960">
    <property type="entry name" value="TAS2R"/>
</dbReference>
<evidence type="ECO:0000256" key="13">
    <source>
        <dbReference type="SAM" id="Phobius"/>
    </source>
</evidence>
<keyword evidence="15" id="KW-1185">Reference proteome</keyword>
<dbReference type="Gene3D" id="1.20.1070.10">
    <property type="entry name" value="Rhodopsin 7-helix transmembrane proteins"/>
    <property type="match status" value="1"/>
</dbReference>
<keyword evidence="8 12" id="KW-0472">Membrane</keyword>
<name>A0A2I4C9Z7_AUSLI</name>
<organism evidence="15 16">
    <name type="scientific">Austrofundulus limnaeus</name>
    <name type="common">Annual killifish</name>
    <dbReference type="NCBI Taxonomy" id="52670"/>
    <lineage>
        <taxon>Eukaryota</taxon>
        <taxon>Metazoa</taxon>
        <taxon>Chordata</taxon>
        <taxon>Craniata</taxon>
        <taxon>Vertebrata</taxon>
        <taxon>Euteleostomi</taxon>
        <taxon>Actinopterygii</taxon>
        <taxon>Neopterygii</taxon>
        <taxon>Teleostei</taxon>
        <taxon>Neoteleostei</taxon>
        <taxon>Acanthomorphata</taxon>
        <taxon>Ovalentaria</taxon>
        <taxon>Atherinomorphae</taxon>
        <taxon>Cyprinodontiformes</taxon>
        <taxon>Rivulidae</taxon>
        <taxon>Austrofundulus</taxon>
    </lineage>
</organism>
<dbReference type="GO" id="GO:0033038">
    <property type="term" value="F:bitter taste receptor activity"/>
    <property type="evidence" value="ECO:0007669"/>
    <property type="project" value="InterPro"/>
</dbReference>
<feature type="transmembrane region" description="Helical" evidence="13">
    <location>
        <begin position="233"/>
        <end position="254"/>
    </location>
</feature>
<reference evidence="16" key="1">
    <citation type="submission" date="2025-08" db="UniProtKB">
        <authorList>
            <consortium name="RefSeq"/>
        </authorList>
    </citation>
    <scope>IDENTIFICATION</scope>
    <source>
        <strain evidence="16">Quisiro</strain>
        <tissue evidence="16">Liver</tissue>
    </source>
</reference>
<evidence type="ECO:0000313" key="16">
    <source>
        <dbReference type="RefSeq" id="XP_013876810.1"/>
    </source>
</evidence>
<feature type="transmembrane region" description="Helical" evidence="13">
    <location>
        <begin position="266"/>
        <end position="287"/>
    </location>
</feature>
<sequence length="329" mass="37277">MIFGLSKLTLWVLTGLVAVTTVFFNVYMFLLSLWNKKDKKVRSPSETIVLALAVADVTFQLVCYFWMTMSEVDSTCYVAQVFYTTLLLIIFSFKFTIVWDTSFLTFYYSTKLVSTPNHCYTQIQAAILKHVKLAVFLIPMCGLAFCVPMTVLFHAKNYTTSGLGREDCGVLLPKTSSAEFYDVLFLLLSDVVPGLIMLKCCISISVHLLLHLRHMKASNNGTHPPKLGSQMRVIQMSLLLVANFIVYFVVDLYANYQFVVNRNTSIGFTFFITSLYTTVTAMVLIYGKKSLWKTLIHDLNSCLDEYPCLSCLKLPEHKTTSQTPATFKN</sequence>
<gene>
    <name evidence="16" type="primary">tas2r202</name>
</gene>
<dbReference type="OrthoDB" id="8626475at2759"/>
<evidence type="ECO:0000259" key="14">
    <source>
        <dbReference type="PROSITE" id="PS50262"/>
    </source>
</evidence>
<dbReference type="KEGG" id="alim:106526693"/>
<dbReference type="Proteomes" id="UP000192220">
    <property type="component" value="Unplaced"/>
</dbReference>
<evidence type="ECO:0000256" key="10">
    <source>
        <dbReference type="ARBA" id="ARBA00023224"/>
    </source>
</evidence>
<feature type="transmembrane region" description="Helical" evidence="13">
    <location>
        <begin position="79"/>
        <end position="99"/>
    </location>
</feature>
<evidence type="ECO:0000256" key="11">
    <source>
        <dbReference type="RuleBase" id="RU004423"/>
    </source>
</evidence>
<dbReference type="RefSeq" id="XP_013876810.1">
    <property type="nucleotide sequence ID" value="XM_014021356.1"/>
</dbReference>
<dbReference type="GO" id="GO:0004930">
    <property type="term" value="F:G protein-coupled receptor activity"/>
    <property type="evidence" value="ECO:0007669"/>
    <property type="project" value="UniProtKB-KW"/>
</dbReference>
<feature type="transmembrane region" description="Helical" evidence="13">
    <location>
        <begin position="133"/>
        <end position="155"/>
    </location>
</feature>
<evidence type="ECO:0000256" key="9">
    <source>
        <dbReference type="ARBA" id="ARBA00023170"/>
    </source>
</evidence>
<dbReference type="PROSITE" id="PS50262">
    <property type="entry name" value="G_PROTEIN_RECEP_F1_2"/>
    <property type="match status" value="1"/>
</dbReference>
<accession>A0A2I4C9Z7</accession>
<proteinExistence type="inferred from homology"/>
<keyword evidence="3 12" id="KW-0919">Taste</keyword>
<dbReference type="SUPFAM" id="SSF81321">
    <property type="entry name" value="Family A G protein-coupled receptor-like"/>
    <property type="match status" value="1"/>
</dbReference>
<keyword evidence="6 13" id="KW-1133">Transmembrane helix</keyword>
<keyword evidence="5 12" id="KW-0812">Transmembrane</keyword>
<dbReference type="PANTHER" id="PTHR11394:SF148">
    <property type="entry name" value="TASTE RECEPTOR TYPE 2"/>
    <property type="match status" value="1"/>
</dbReference>
<comment type="similarity">
    <text evidence="2 11">Belongs to the G-protein coupled receptor T2R family.</text>
</comment>
<evidence type="ECO:0000256" key="3">
    <source>
        <dbReference type="ARBA" id="ARBA00022480"/>
    </source>
</evidence>
<evidence type="ECO:0000256" key="8">
    <source>
        <dbReference type="ARBA" id="ARBA00023136"/>
    </source>
</evidence>
<evidence type="ECO:0000256" key="6">
    <source>
        <dbReference type="ARBA" id="ARBA00022989"/>
    </source>
</evidence>
<dbReference type="InterPro" id="IPR017452">
    <property type="entry name" value="GPCR_Rhodpsn_7TM"/>
</dbReference>
<evidence type="ECO:0000256" key="4">
    <source>
        <dbReference type="ARBA" id="ARBA00022606"/>
    </source>
</evidence>
<keyword evidence="9 12" id="KW-0675">Receptor</keyword>
<dbReference type="InParanoid" id="A0A2I4C9Z7"/>
<dbReference type="CDD" id="cd00637">
    <property type="entry name" value="7tm_classA_rhodopsin-like"/>
    <property type="match status" value="1"/>
</dbReference>
<feature type="domain" description="G-protein coupled receptors family 1 profile" evidence="14">
    <location>
        <begin position="24"/>
        <end position="249"/>
    </location>
</feature>